<name>A0A2A2H6B9_METBR</name>
<evidence type="ECO:0000313" key="1">
    <source>
        <dbReference type="EMBL" id="PAV04952.1"/>
    </source>
</evidence>
<dbReference type="Proteomes" id="UP000217784">
    <property type="component" value="Unassembled WGS sequence"/>
</dbReference>
<protein>
    <submittedName>
        <fullName evidence="1">Uncharacterized protein</fullName>
    </submittedName>
</protein>
<gene>
    <name evidence="1" type="ORF">ASJ80_11650</name>
</gene>
<dbReference type="OrthoDB" id="374948at2157"/>
<dbReference type="AlphaFoldDB" id="A0A2A2H6B9"/>
<comment type="caution">
    <text evidence="1">The sequence shown here is derived from an EMBL/GenBank/DDBJ whole genome shotgun (WGS) entry which is preliminary data.</text>
</comment>
<sequence>MESLNLTPAESLIIVSPKASGDKMIKFTLMDLLLKKSLKLDISEKFNFLKGSYSSIIISEGESCQWPFKPHEEILIELILEHHELKLDELVNILHKKMGSPIEYKNRYVRDPLIDKGYFKMQKKMLMSLAPYNMYSLTDNGLKVKYKINKLLNEAEDLKKWMKEDLGRAKAYLSVLGSHILLTDVDIKDIKKFNRILSYINPEPNTCEYYSYYLYTVPFDYLDDYGNLKSFDFLDISLLDHFNSFSDLTDKDTSVSGRRIERRLKNRDVIP</sequence>
<organism evidence="1 2">
    <name type="scientific">Methanobacterium bryantii</name>
    <dbReference type="NCBI Taxonomy" id="2161"/>
    <lineage>
        <taxon>Archaea</taxon>
        <taxon>Methanobacteriati</taxon>
        <taxon>Methanobacteriota</taxon>
        <taxon>Methanomada group</taxon>
        <taxon>Methanobacteria</taxon>
        <taxon>Methanobacteriales</taxon>
        <taxon>Methanobacteriaceae</taxon>
        <taxon>Methanobacterium</taxon>
    </lineage>
</organism>
<dbReference type="RefSeq" id="WP_069584312.1">
    <property type="nucleotide sequence ID" value="NZ_LMVM01000012.1"/>
</dbReference>
<accession>A0A2A2H6B9</accession>
<reference evidence="1 2" key="1">
    <citation type="journal article" date="2017" name="BMC Genomics">
        <title>Genomic analysis of methanogenic archaea reveals a shift towards energy conservation.</title>
        <authorList>
            <person name="Gilmore S.P."/>
            <person name="Henske J.K."/>
            <person name="Sexton J.A."/>
            <person name="Solomon K.V."/>
            <person name="Seppala S."/>
            <person name="Yoo J.I."/>
            <person name="Huyett L.M."/>
            <person name="Pressman A."/>
            <person name="Cogan J.Z."/>
            <person name="Kivenson V."/>
            <person name="Peng X."/>
            <person name="Tan Y."/>
            <person name="Valentine D.L."/>
            <person name="O'Malley M.A."/>
        </authorList>
    </citation>
    <scope>NUCLEOTIDE SEQUENCE [LARGE SCALE GENOMIC DNA]</scope>
    <source>
        <strain evidence="1 2">M.o.H.</strain>
    </source>
</reference>
<keyword evidence="2" id="KW-1185">Reference proteome</keyword>
<evidence type="ECO:0000313" key="2">
    <source>
        <dbReference type="Proteomes" id="UP000217784"/>
    </source>
</evidence>
<dbReference type="EMBL" id="LMVM01000012">
    <property type="protein sequence ID" value="PAV04952.1"/>
    <property type="molecule type" value="Genomic_DNA"/>
</dbReference>
<proteinExistence type="predicted"/>